<dbReference type="AlphaFoldDB" id="A0A2P5F809"/>
<organism evidence="1 2">
    <name type="scientific">Trema orientale</name>
    <name type="common">Charcoal tree</name>
    <name type="synonym">Celtis orientalis</name>
    <dbReference type="NCBI Taxonomy" id="63057"/>
    <lineage>
        <taxon>Eukaryota</taxon>
        <taxon>Viridiplantae</taxon>
        <taxon>Streptophyta</taxon>
        <taxon>Embryophyta</taxon>
        <taxon>Tracheophyta</taxon>
        <taxon>Spermatophyta</taxon>
        <taxon>Magnoliopsida</taxon>
        <taxon>eudicotyledons</taxon>
        <taxon>Gunneridae</taxon>
        <taxon>Pentapetalae</taxon>
        <taxon>rosids</taxon>
        <taxon>fabids</taxon>
        <taxon>Rosales</taxon>
        <taxon>Cannabaceae</taxon>
        <taxon>Trema</taxon>
    </lineage>
</organism>
<dbReference type="InterPro" id="IPR036514">
    <property type="entry name" value="SGNH_hydro_sf"/>
</dbReference>
<dbReference type="InParanoid" id="A0A2P5F809"/>
<dbReference type="STRING" id="63057.A0A2P5F809"/>
<dbReference type="Gene3D" id="3.40.50.1110">
    <property type="entry name" value="SGNH hydrolase"/>
    <property type="match status" value="1"/>
</dbReference>
<dbReference type="GO" id="GO:0005576">
    <property type="term" value="C:extracellular region"/>
    <property type="evidence" value="ECO:0007669"/>
    <property type="project" value="TreeGrafter"/>
</dbReference>
<comment type="caution">
    <text evidence="1">The sequence shown here is derived from an EMBL/GenBank/DDBJ whole genome shotgun (WGS) entry which is preliminary data.</text>
</comment>
<dbReference type="EMBL" id="JXTC01000055">
    <property type="protein sequence ID" value="PON93935.1"/>
    <property type="molecule type" value="Genomic_DNA"/>
</dbReference>
<name>A0A2P5F809_TREOI</name>
<evidence type="ECO:0000313" key="2">
    <source>
        <dbReference type="Proteomes" id="UP000237000"/>
    </source>
</evidence>
<keyword evidence="1" id="KW-0378">Hydrolase</keyword>
<accession>A0A2P5F809</accession>
<dbReference type="InterPro" id="IPR050592">
    <property type="entry name" value="GDSL_lipolytic_enzyme"/>
</dbReference>
<sequence>MQYYYSQFRFRRFSNFATIFIILFLILLGSGGGGGTAKAATKLRRNETILAIQAFGDSFLDTGNNNNLISITKCNFPPYGRDFLGGIPTGRFSNGKVISDLIGIYH</sequence>
<dbReference type="PANTHER" id="PTHR45642:SF52">
    <property type="entry name" value="GDSL-LIKE LIPASE_ACYLHYDROLASE"/>
    <property type="match status" value="1"/>
</dbReference>
<proteinExistence type="predicted"/>
<dbReference type="PANTHER" id="PTHR45642">
    <property type="entry name" value="GDSL ESTERASE/LIPASE EXL3"/>
    <property type="match status" value="1"/>
</dbReference>
<dbReference type="Proteomes" id="UP000237000">
    <property type="component" value="Unassembled WGS sequence"/>
</dbReference>
<dbReference type="GO" id="GO:0016787">
    <property type="term" value="F:hydrolase activity"/>
    <property type="evidence" value="ECO:0007669"/>
    <property type="project" value="UniProtKB-KW"/>
</dbReference>
<keyword evidence="2" id="KW-1185">Reference proteome</keyword>
<protein>
    <submittedName>
        <fullName evidence="1">SGNH hydrolase-type esterase domain containing protein</fullName>
    </submittedName>
</protein>
<reference evidence="2" key="1">
    <citation type="submission" date="2016-06" db="EMBL/GenBank/DDBJ databases">
        <title>Parallel loss of symbiosis genes in relatives of nitrogen-fixing non-legume Parasponia.</title>
        <authorList>
            <person name="Van Velzen R."/>
            <person name="Holmer R."/>
            <person name="Bu F."/>
            <person name="Rutten L."/>
            <person name="Van Zeijl A."/>
            <person name="Liu W."/>
            <person name="Santuari L."/>
            <person name="Cao Q."/>
            <person name="Sharma T."/>
            <person name="Shen D."/>
            <person name="Roswanjaya Y."/>
            <person name="Wardhani T."/>
            <person name="Kalhor M.S."/>
            <person name="Jansen J."/>
            <person name="Van den Hoogen J."/>
            <person name="Gungor B."/>
            <person name="Hartog M."/>
            <person name="Hontelez J."/>
            <person name="Verver J."/>
            <person name="Yang W.-C."/>
            <person name="Schijlen E."/>
            <person name="Repin R."/>
            <person name="Schilthuizen M."/>
            <person name="Schranz E."/>
            <person name="Heidstra R."/>
            <person name="Miyata K."/>
            <person name="Fedorova E."/>
            <person name="Kohlen W."/>
            <person name="Bisseling T."/>
            <person name="Smit S."/>
            <person name="Geurts R."/>
        </authorList>
    </citation>
    <scope>NUCLEOTIDE SEQUENCE [LARGE SCALE GENOMIC DNA]</scope>
    <source>
        <strain evidence="2">cv. RG33-2</strain>
    </source>
</reference>
<gene>
    <name evidence="1" type="ORF">TorRG33x02_103250</name>
</gene>
<evidence type="ECO:0000313" key="1">
    <source>
        <dbReference type="EMBL" id="PON93935.1"/>
    </source>
</evidence>
<dbReference type="OrthoDB" id="1600564at2759"/>